<name>A0ACD3SQ20_9BURK</name>
<accession>A0ACD3SQ20</accession>
<comment type="caution">
    <text evidence="1">The sequence shown here is derived from an EMBL/GenBank/DDBJ whole genome shotgun (WGS) entry which is preliminary data.</text>
</comment>
<sequence>MPASTENGQSQTDQRPLAGIRVLDMTRVFSGPWGTQILGDLGADVIKIEQPGRGDDQRRLGPPFLADDRDQPTAESSYYLSVNRNKRSVALDIKTPEGQDAIRRLAEQSDVFVENFKVGNLAKYGLDYASIAAINPRIVYCSISGFGQTGPRSGQMGYDTVIQAMCGVMSVTGRPDAEPGGGPLKVGLVLSDMMAGTYAAMAIQAALYARDTRDGGTGQYIDISMFDAQLAAMSHQASHYLVSGEVPARFGNGAPSVSPSNAFACADGRIVIVAGNDIQFRRLCEALDLAALADDERYRSNSVRVINRVALQDALEARLRTQTVAYWLETLERASLVAGPINTLADALADPQASARGIVRHVRHASGGIVPLVASPMRLSATPLDHYTAPPTCGQHTEEVLAELLGMSAEDIQNNFNRSST</sequence>
<reference evidence="1" key="1">
    <citation type="submission" date="2019-05" db="EMBL/GenBank/DDBJ databases">
        <title>Revised genome assembly of Burkholderiaceae (previously Ralstonia) sp. PBA.</title>
        <authorList>
            <person name="Gan H.M."/>
        </authorList>
    </citation>
    <scope>NUCLEOTIDE SEQUENCE</scope>
    <source>
        <strain evidence="1">PBA</strain>
    </source>
</reference>
<keyword evidence="1" id="KW-0808">Transferase</keyword>
<evidence type="ECO:0000313" key="1">
    <source>
        <dbReference type="EMBL" id="TMS58266.1"/>
    </source>
</evidence>
<evidence type="ECO:0000313" key="2">
    <source>
        <dbReference type="Proteomes" id="UP000004277"/>
    </source>
</evidence>
<dbReference type="EMBL" id="AKCV02000015">
    <property type="protein sequence ID" value="TMS58266.1"/>
    <property type="molecule type" value="Genomic_DNA"/>
</dbReference>
<protein>
    <submittedName>
        <fullName evidence="1">CoA transferase</fullName>
    </submittedName>
</protein>
<proteinExistence type="predicted"/>
<gene>
    <name evidence="1" type="ORF">MW7_005805</name>
</gene>
<dbReference type="Proteomes" id="UP000004277">
    <property type="component" value="Unassembled WGS sequence"/>
</dbReference>
<organism evidence="1 2">
    <name type="scientific">Imbroritus primus</name>
    <dbReference type="NCBI Taxonomy" id="3058603"/>
    <lineage>
        <taxon>Bacteria</taxon>
        <taxon>Pseudomonadati</taxon>
        <taxon>Pseudomonadota</taxon>
        <taxon>Betaproteobacteria</taxon>
        <taxon>Burkholderiales</taxon>
        <taxon>Burkholderiaceae</taxon>
        <taxon>Imbroritus</taxon>
    </lineage>
</organism>
<keyword evidence="2" id="KW-1185">Reference proteome</keyword>